<dbReference type="InterPro" id="IPR058488">
    <property type="entry name" value="DUF8175"/>
</dbReference>
<name>A0A3N2C2S1_9MICO</name>
<keyword evidence="1" id="KW-0732">Signal</keyword>
<evidence type="ECO:0000313" key="4">
    <source>
        <dbReference type="Proteomes" id="UP000266915"/>
    </source>
</evidence>
<proteinExistence type="predicted"/>
<dbReference type="RefSeq" id="WP_143736334.1">
    <property type="nucleotide sequence ID" value="NZ_FXAP01000001.1"/>
</dbReference>
<dbReference type="Proteomes" id="UP000266915">
    <property type="component" value="Unassembled WGS sequence"/>
</dbReference>
<dbReference type="EMBL" id="RKHL01000001">
    <property type="protein sequence ID" value="ROR81811.1"/>
    <property type="molecule type" value="Genomic_DNA"/>
</dbReference>
<organism evidence="3 4">
    <name type="scientific">Plantibacter flavus</name>
    <dbReference type="NCBI Taxonomy" id="150123"/>
    <lineage>
        <taxon>Bacteria</taxon>
        <taxon>Bacillati</taxon>
        <taxon>Actinomycetota</taxon>
        <taxon>Actinomycetes</taxon>
        <taxon>Micrococcales</taxon>
        <taxon>Microbacteriaceae</taxon>
        <taxon>Plantibacter</taxon>
    </lineage>
</organism>
<evidence type="ECO:0000256" key="1">
    <source>
        <dbReference type="SAM" id="SignalP"/>
    </source>
</evidence>
<evidence type="ECO:0000313" key="3">
    <source>
        <dbReference type="EMBL" id="ROR81811.1"/>
    </source>
</evidence>
<accession>A0A3N2C2S1</accession>
<comment type="caution">
    <text evidence="3">The sequence shown here is derived from an EMBL/GenBank/DDBJ whole genome shotgun (WGS) entry which is preliminary data.</text>
</comment>
<dbReference type="AlphaFoldDB" id="A0A3N2C2S1"/>
<gene>
    <name evidence="3" type="ORF">EDD42_1883</name>
</gene>
<dbReference type="Pfam" id="PF26526">
    <property type="entry name" value="DUF8175"/>
    <property type="match status" value="1"/>
</dbReference>
<feature type="domain" description="DUF8175" evidence="2">
    <location>
        <begin position="30"/>
        <end position="221"/>
    </location>
</feature>
<dbReference type="PROSITE" id="PS51257">
    <property type="entry name" value="PROKAR_LIPOPROTEIN"/>
    <property type="match status" value="1"/>
</dbReference>
<feature type="chain" id="PRO_5018528117" description="DUF8175 domain-containing protein" evidence="1">
    <location>
        <begin position="27"/>
        <end position="225"/>
    </location>
</feature>
<keyword evidence="4" id="KW-1185">Reference proteome</keyword>
<sequence>MRTRTPLFILGITTLALTGCSGTASPAPGQPTTVEDGPRSAAASVCGASAAEAENTLSTAPTNRWELVGAIAVTAENSDSGPFVVKENGERYCFARTAYGALGAAVGYTALVLTSDRELLSRLIPLVTAPGVGRDAALTSPGDLANPALGAPQVVAFAIDEYDADFALIDVVWRDAAQGDALVSTPTSLQWIEGDWKIVLNDRAQPPSPSIVIDDLEGYIPWSAN</sequence>
<protein>
    <recommendedName>
        <fullName evidence="2">DUF8175 domain-containing protein</fullName>
    </recommendedName>
</protein>
<evidence type="ECO:0000259" key="2">
    <source>
        <dbReference type="Pfam" id="PF26526"/>
    </source>
</evidence>
<feature type="signal peptide" evidence="1">
    <location>
        <begin position="1"/>
        <end position="26"/>
    </location>
</feature>
<reference evidence="3 4" key="1">
    <citation type="submission" date="2018-11" db="EMBL/GenBank/DDBJ databases">
        <title>Sequencing the genomes of 1000 actinobacteria strains.</title>
        <authorList>
            <person name="Klenk H.-P."/>
        </authorList>
    </citation>
    <scope>NUCLEOTIDE SEQUENCE [LARGE SCALE GENOMIC DNA]</scope>
    <source>
        <strain evidence="3 4">DSM 14012</strain>
    </source>
</reference>